<keyword evidence="3" id="KW-1185">Reference proteome</keyword>
<protein>
    <recommendedName>
        <fullName evidence="4">Asp23/Gls24 family envelope stress response protein</fullName>
    </recommendedName>
</protein>
<comment type="caution">
    <text evidence="2">The sequence shown here is derived from an EMBL/GenBank/DDBJ whole genome shotgun (WGS) entry which is preliminary data.</text>
</comment>
<evidence type="ECO:0000256" key="1">
    <source>
        <dbReference type="SAM" id="MobiDB-lite"/>
    </source>
</evidence>
<dbReference type="RefSeq" id="WP_205381677.1">
    <property type="nucleotide sequence ID" value="NZ_JAFFZS010000002.1"/>
</dbReference>
<evidence type="ECO:0000313" key="3">
    <source>
        <dbReference type="Proteomes" id="UP000788262"/>
    </source>
</evidence>
<dbReference type="EMBL" id="JAFFZS010000002">
    <property type="protein sequence ID" value="MBN0043470.1"/>
    <property type="molecule type" value="Genomic_DNA"/>
</dbReference>
<evidence type="ECO:0008006" key="4">
    <source>
        <dbReference type="Google" id="ProtNLM"/>
    </source>
</evidence>
<sequence>MTAAAQRGTTTVAERAVRRIAERAATEALPMPPRAAAPAPRGAVSVRGRRAEVSLGVALPGPAPLAETVRGVQERVACRTRGSTGLDVAHTRVEVTALTPPASPGGTPRAAARSRPHVR</sequence>
<organism evidence="2 3">
    <name type="scientific">Streptomyces actuosus</name>
    <dbReference type="NCBI Taxonomy" id="1885"/>
    <lineage>
        <taxon>Bacteria</taxon>
        <taxon>Bacillati</taxon>
        <taxon>Actinomycetota</taxon>
        <taxon>Actinomycetes</taxon>
        <taxon>Kitasatosporales</taxon>
        <taxon>Streptomycetaceae</taxon>
        <taxon>Streptomyces</taxon>
    </lineage>
</organism>
<reference evidence="2 3" key="1">
    <citation type="submission" date="2021-02" db="EMBL/GenBank/DDBJ databases">
        <title>Whole genome sequencing of Streptomyces actuosus VRA1.</title>
        <authorList>
            <person name="Sen G."/>
            <person name="Sen A."/>
        </authorList>
    </citation>
    <scope>NUCLEOTIDE SEQUENCE [LARGE SCALE GENOMIC DNA]</scope>
    <source>
        <strain evidence="2 3">VRA1</strain>
    </source>
</reference>
<name>A0ABS2VK87_STRAS</name>
<feature type="region of interest" description="Disordered" evidence="1">
    <location>
        <begin position="97"/>
        <end position="119"/>
    </location>
</feature>
<accession>A0ABS2VK87</accession>
<proteinExistence type="predicted"/>
<feature type="region of interest" description="Disordered" evidence="1">
    <location>
        <begin position="23"/>
        <end position="43"/>
    </location>
</feature>
<evidence type="ECO:0000313" key="2">
    <source>
        <dbReference type="EMBL" id="MBN0043470.1"/>
    </source>
</evidence>
<dbReference type="Proteomes" id="UP000788262">
    <property type="component" value="Unassembled WGS sequence"/>
</dbReference>
<gene>
    <name evidence="2" type="ORF">JS756_05005</name>
</gene>